<accession>A0A919FC15</accession>
<dbReference type="InterPro" id="IPR029058">
    <property type="entry name" value="AB_hydrolase_fold"/>
</dbReference>
<dbReference type="Proteomes" id="UP000617734">
    <property type="component" value="Unassembled WGS sequence"/>
</dbReference>
<feature type="region of interest" description="Disordered" evidence="1">
    <location>
        <begin position="549"/>
        <end position="585"/>
    </location>
</feature>
<keyword evidence="4" id="KW-1185">Reference proteome</keyword>
<dbReference type="SUPFAM" id="SSF53474">
    <property type="entry name" value="alpha/beta-Hydrolases"/>
    <property type="match status" value="1"/>
</dbReference>
<dbReference type="Pfam" id="PF06259">
    <property type="entry name" value="Abhydrolase_8"/>
    <property type="match status" value="1"/>
</dbReference>
<dbReference type="AlphaFoldDB" id="A0A919FC15"/>
<reference evidence="3" key="1">
    <citation type="journal article" date="2014" name="Int. J. Syst. Evol. Microbiol.">
        <title>Complete genome sequence of Corynebacterium casei LMG S-19264T (=DSM 44701T), isolated from a smear-ripened cheese.</title>
        <authorList>
            <consortium name="US DOE Joint Genome Institute (JGI-PGF)"/>
            <person name="Walter F."/>
            <person name="Albersmeier A."/>
            <person name="Kalinowski J."/>
            <person name="Ruckert C."/>
        </authorList>
    </citation>
    <scope>NUCLEOTIDE SEQUENCE</scope>
    <source>
        <strain evidence="3">JCM 4646</strain>
    </source>
</reference>
<dbReference type="InterPro" id="IPR010427">
    <property type="entry name" value="DUF1023"/>
</dbReference>
<dbReference type="GeneID" id="95350913"/>
<comment type="caution">
    <text evidence="3">The sequence shown here is derived from an EMBL/GenBank/DDBJ whole genome shotgun (WGS) entry which is preliminary data.</text>
</comment>
<sequence length="585" mass="61473">MDIATLRDARPADLYDAATAYDKLAENFGRHAGTWKDGVDTRVKNSQWTGSAADQAETSLSQTTAKLSAAQIELGMIGPVLRDGAEAFLLAQSKLLDALEEAKAGGYTVTEDGGVSWPPVSAGERHDPDFENPSVKGHQISDRINNALSEAAHADEVIAQRLRHYTDNAKNGTGLDLGTATTELTSKMMNVFGGEEDLLAKGMPAANASPTEVNSWWNGLTADEQQRLVKDHPDLIGNRDGIPAEARNTANRAVLPGLIKDLENKPNRTEDEQTKLDGFKKIQGRLAEEDGKGNPPVFLMAIGTEGQGRAAISFGNPDTADDVVAYVPGLGTKVGDVGGKDGNRAKDLWTEAQKADPSRSTASITWLGYDAPQLKGAEQETLAVAGTQRAEQGGAGYQQFLQGLRSTHEGTPAHVTALGHSYGSLTVGQAAQRPGGIPADDIILVGSPGTGAQKADQLGVGSQHVWVGSAEHDPVTHLPSHSETNGMLGGAGIGLVTGGIPGAVVGGFIGDQVGKSGDPHELWFGQDPASSEFGGRRFDVADGEWQHSHSDYWNQDSGGSGGNSLRNLGSIVSGHGDRVNLQEPR</sequence>
<reference evidence="3" key="2">
    <citation type="submission" date="2020-09" db="EMBL/GenBank/DDBJ databases">
        <authorList>
            <person name="Sun Q."/>
            <person name="Ohkuma M."/>
        </authorList>
    </citation>
    <scope>NUCLEOTIDE SEQUENCE</scope>
    <source>
        <strain evidence="3">JCM 4646</strain>
    </source>
</reference>
<dbReference type="RefSeq" id="WP_190208937.1">
    <property type="nucleotide sequence ID" value="NZ_BNBO01000001.1"/>
</dbReference>
<feature type="compositionally biased region" description="Basic and acidic residues" evidence="1">
    <location>
        <begin position="575"/>
        <end position="585"/>
    </location>
</feature>
<name>A0A919FC15_9ACTN</name>
<evidence type="ECO:0000259" key="2">
    <source>
        <dbReference type="Pfam" id="PF06259"/>
    </source>
</evidence>
<protein>
    <recommendedName>
        <fullName evidence="2">DUF1023 domain-containing protein</fullName>
    </recommendedName>
</protein>
<organism evidence="3 4">
    <name type="scientific">Kitasatospora indigofera</name>
    <dbReference type="NCBI Taxonomy" id="67307"/>
    <lineage>
        <taxon>Bacteria</taxon>
        <taxon>Bacillati</taxon>
        <taxon>Actinomycetota</taxon>
        <taxon>Actinomycetes</taxon>
        <taxon>Kitasatosporales</taxon>
        <taxon>Streptomycetaceae</taxon>
        <taxon>Kitasatospora</taxon>
    </lineage>
</organism>
<evidence type="ECO:0000313" key="4">
    <source>
        <dbReference type="Proteomes" id="UP000617734"/>
    </source>
</evidence>
<dbReference type="InterPro" id="IPR038332">
    <property type="entry name" value="PPE_sf"/>
</dbReference>
<dbReference type="Gene3D" id="1.20.1260.20">
    <property type="entry name" value="PPE superfamily"/>
    <property type="match status" value="1"/>
</dbReference>
<gene>
    <name evidence="3" type="ORF">GCM10018781_03780</name>
</gene>
<evidence type="ECO:0000313" key="3">
    <source>
        <dbReference type="EMBL" id="GHH59848.1"/>
    </source>
</evidence>
<evidence type="ECO:0000256" key="1">
    <source>
        <dbReference type="SAM" id="MobiDB-lite"/>
    </source>
</evidence>
<feature type="domain" description="DUF1023" evidence="2">
    <location>
        <begin position="306"/>
        <end position="480"/>
    </location>
</feature>
<dbReference type="EMBL" id="BNBO01000001">
    <property type="protein sequence ID" value="GHH59848.1"/>
    <property type="molecule type" value="Genomic_DNA"/>
</dbReference>
<proteinExistence type="predicted"/>